<dbReference type="RefSeq" id="WP_044090256.1">
    <property type="nucleotide sequence ID" value="NZ_JDUW01000021.1"/>
</dbReference>
<keyword evidence="1" id="KW-1133">Transmembrane helix</keyword>
<dbReference type="AlphaFoldDB" id="A0A087CT38"/>
<evidence type="ECO:0000313" key="2">
    <source>
        <dbReference type="EMBL" id="KFI86438.1"/>
    </source>
</evidence>
<keyword evidence="1" id="KW-0472">Membrane</keyword>
<dbReference type="EMBL" id="JGZK01000005">
    <property type="protein sequence ID" value="KFI86438.1"/>
    <property type="molecule type" value="Genomic_DNA"/>
</dbReference>
<gene>
    <name evidence="2" type="ORF">BREU_1621</name>
</gene>
<dbReference type="Proteomes" id="UP000028984">
    <property type="component" value="Unassembled WGS sequence"/>
</dbReference>
<sequence>MPWWIWLILALFMLAMIICGLAYAGIHGIRALRDASETGDRIGEKLSAMGEPDSVGHTPEPAIFTQPLSVAQDRYAEAHAEVIRRRAAKRERHIRAWNRWKRFND</sequence>
<dbReference type="OrthoDB" id="3243284at2"/>
<name>A0A087CT38_9BIFI</name>
<protein>
    <submittedName>
        <fullName evidence="2">Uncharacterized protein</fullName>
    </submittedName>
</protein>
<evidence type="ECO:0000256" key="1">
    <source>
        <dbReference type="SAM" id="Phobius"/>
    </source>
</evidence>
<reference evidence="2 3" key="1">
    <citation type="submission" date="2014-03" db="EMBL/GenBank/DDBJ databases">
        <title>Genomics of Bifidobacteria.</title>
        <authorList>
            <person name="Ventura M."/>
            <person name="Milani C."/>
            <person name="Lugli G.A."/>
        </authorList>
    </citation>
    <scope>NUCLEOTIDE SEQUENCE [LARGE SCALE GENOMIC DNA]</scope>
    <source>
        <strain evidence="2 3">DSM 23975</strain>
    </source>
</reference>
<dbReference type="eggNOG" id="ENOG5031Y5K">
    <property type="taxonomic scope" value="Bacteria"/>
</dbReference>
<keyword evidence="3" id="KW-1185">Reference proteome</keyword>
<feature type="transmembrane region" description="Helical" evidence="1">
    <location>
        <begin position="6"/>
        <end position="26"/>
    </location>
</feature>
<proteinExistence type="predicted"/>
<keyword evidence="1" id="KW-0812">Transmembrane</keyword>
<organism evidence="2 3">
    <name type="scientific">Bifidobacterium reuteri DSM 23975</name>
    <dbReference type="NCBI Taxonomy" id="1437610"/>
    <lineage>
        <taxon>Bacteria</taxon>
        <taxon>Bacillati</taxon>
        <taxon>Actinomycetota</taxon>
        <taxon>Actinomycetes</taxon>
        <taxon>Bifidobacteriales</taxon>
        <taxon>Bifidobacteriaceae</taxon>
        <taxon>Bifidobacterium</taxon>
    </lineage>
</organism>
<accession>A0A087CT38</accession>
<evidence type="ECO:0000313" key="3">
    <source>
        <dbReference type="Proteomes" id="UP000028984"/>
    </source>
</evidence>
<comment type="caution">
    <text evidence="2">The sequence shown here is derived from an EMBL/GenBank/DDBJ whole genome shotgun (WGS) entry which is preliminary data.</text>
</comment>
<dbReference type="STRING" id="1437610.BREU_1621"/>